<feature type="signal peptide" evidence="4">
    <location>
        <begin position="1"/>
        <end position="23"/>
    </location>
</feature>
<evidence type="ECO:0000256" key="2">
    <source>
        <dbReference type="ARBA" id="ARBA00022729"/>
    </source>
</evidence>
<keyword evidence="6" id="KW-0966">Cell projection</keyword>
<organism evidence="6 7">
    <name type="scientific">Thalassoglobus neptunius</name>
    <dbReference type="NCBI Taxonomy" id="1938619"/>
    <lineage>
        <taxon>Bacteria</taxon>
        <taxon>Pseudomonadati</taxon>
        <taxon>Planctomycetota</taxon>
        <taxon>Planctomycetia</taxon>
        <taxon>Planctomycetales</taxon>
        <taxon>Planctomycetaceae</taxon>
        <taxon>Thalassoglobus</taxon>
    </lineage>
</organism>
<dbReference type="RefSeq" id="WP_146511897.1">
    <property type="nucleotide sequence ID" value="NZ_SIHI01000035.1"/>
</dbReference>
<feature type="chain" id="PRO_5022783348" evidence="4">
    <location>
        <begin position="24"/>
        <end position="332"/>
    </location>
</feature>
<keyword evidence="6" id="KW-0282">Flagellum</keyword>
<comment type="subcellular location">
    <subcellularLocation>
        <location evidence="1">Periplasm</location>
    </subcellularLocation>
</comment>
<dbReference type="Proteomes" id="UP000317243">
    <property type="component" value="Unassembled WGS sequence"/>
</dbReference>
<dbReference type="Pfam" id="PF13144">
    <property type="entry name" value="ChapFlgA"/>
    <property type="match status" value="1"/>
</dbReference>
<evidence type="ECO:0000259" key="5">
    <source>
        <dbReference type="SMART" id="SM00858"/>
    </source>
</evidence>
<dbReference type="Gene3D" id="3.90.1210.10">
    <property type="entry name" value="Antifreeze-like/N-acetylneuraminic acid synthase C-terminal domain"/>
    <property type="match status" value="1"/>
</dbReference>
<dbReference type="GO" id="GO:0044780">
    <property type="term" value="P:bacterial-type flagellum assembly"/>
    <property type="evidence" value="ECO:0007669"/>
    <property type="project" value="InterPro"/>
</dbReference>
<comment type="caution">
    <text evidence="6">The sequence shown here is derived from an EMBL/GenBank/DDBJ whole genome shotgun (WGS) entry which is preliminary data.</text>
</comment>
<evidence type="ECO:0000256" key="1">
    <source>
        <dbReference type="ARBA" id="ARBA00004418"/>
    </source>
</evidence>
<dbReference type="PANTHER" id="PTHR36307:SF1">
    <property type="entry name" value="FLAGELLA BASAL BODY P-RING FORMATION PROTEIN FLGA"/>
    <property type="match status" value="1"/>
</dbReference>
<dbReference type="InterPro" id="IPR013974">
    <property type="entry name" value="SAF"/>
</dbReference>
<dbReference type="OrthoDB" id="290305at2"/>
<keyword evidence="2 4" id="KW-0732">Signal</keyword>
<keyword evidence="3" id="KW-0574">Periplasm</keyword>
<dbReference type="AlphaFoldDB" id="A0A5C5VWM3"/>
<sequence length="332" mass="37263" precursor="true">MLKPIWVVTLVANMIGMVNLAHAQQDAPLCLRLLPDVKVLQPVVRLVDVVDTAPELLPEELRHIDLCQVEQSGSTITLDRRLIDLRLALCSVDRGIVLVGATECQVQRIESAELTEASLEQSARLEVARISGCSPDDVQVKVIQPVFRGRRPEVPSETPLRFDFEFPRHQIWGRRLVQVRALCDEDLIWSDRVPMVISRQRRVLTARMDIPRDEIVSPEMFEMKSLFDFGGLQSPTFEQVIGKRTVKMVEAGTVVTVDDLVDVQPVNRDVVIHVRDAVRLVAETRGLRFVVPRAQAMQTGRVGQLIRVKNLESNRIVTARVVGAGEAVVDLK</sequence>
<dbReference type="InterPro" id="IPR017585">
    <property type="entry name" value="SAF_FlgA"/>
</dbReference>
<accession>A0A5C5VWM3</accession>
<evidence type="ECO:0000256" key="3">
    <source>
        <dbReference type="ARBA" id="ARBA00022764"/>
    </source>
</evidence>
<dbReference type="PANTHER" id="PTHR36307">
    <property type="entry name" value="FLAGELLA BASAL BODY P-RING FORMATION PROTEIN FLGA"/>
    <property type="match status" value="1"/>
</dbReference>
<keyword evidence="7" id="KW-1185">Reference proteome</keyword>
<dbReference type="InterPro" id="IPR039246">
    <property type="entry name" value="Flagellar_FlgA"/>
</dbReference>
<dbReference type="EMBL" id="SIHI01000035">
    <property type="protein sequence ID" value="TWT43018.1"/>
    <property type="molecule type" value="Genomic_DNA"/>
</dbReference>
<evidence type="ECO:0000256" key="4">
    <source>
        <dbReference type="SAM" id="SignalP"/>
    </source>
</evidence>
<reference evidence="6 7" key="1">
    <citation type="submission" date="2019-02" db="EMBL/GenBank/DDBJ databases">
        <title>Deep-cultivation of Planctomycetes and their phenomic and genomic characterization uncovers novel biology.</title>
        <authorList>
            <person name="Wiegand S."/>
            <person name="Jogler M."/>
            <person name="Boedeker C."/>
            <person name="Pinto D."/>
            <person name="Vollmers J."/>
            <person name="Rivas-Marin E."/>
            <person name="Kohn T."/>
            <person name="Peeters S.H."/>
            <person name="Heuer A."/>
            <person name="Rast P."/>
            <person name="Oberbeckmann S."/>
            <person name="Bunk B."/>
            <person name="Jeske O."/>
            <person name="Meyerdierks A."/>
            <person name="Storesund J.E."/>
            <person name="Kallscheuer N."/>
            <person name="Luecker S."/>
            <person name="Lage O.M."/>
            <person name="Pohl T."/>
            <person name="Merkel B.J."/>
            <person name="Hornburger P."/>
            <person name="Mueller R.-W."/>
            <person name="Bruemmer F."/>
            <person name="Labrenz M."/>
            <person name="Spormann A.M."/>
            <person name="Op Den Camp H."/>
            <person name="Overmann J."/>
            <person name="Amann R."/>
            <person name="Jetten M.S.M."/>
            <person name="Mascher T."/>
            <person name="Medema M.H."/>
            <person name="Devos D.P."/>
            <person name="Kaster A.-K."/>
            <person name="Ovreas L."/>
            <person name="Rohde M."/>
            <person name="Galperin M.Y."/>
            <person name="Jogler C."/>
        </authorList>
    </citation>
    <scope>NUCLEOTIDE SEQUENCE [LARGE SCALE GENOMIC DNA]</scope>
    <source>
        <strain evidence="6 7">KOR42</strain>
    </source>
</reference>
<dbReference type="NCBIfam" id="TIGR03170">
    <property type="entry name" value="flgA_cterm"/>
    <property type="match status" value="1"/>
</dbReference>
<evidence type="ECO:0000313" key="6">
    <source>
        <dbReference type="EMBL" id="TWT43018.1"/>
    </source>
</evidence>
<name>A0A5C5VWM3_9PLAN</name>
<gene>
    <name evidence="6" type="ORF">KOR42_45480</name>
</gene>
<evidence type="ECO:0000313" key="7">
    <source>
        <dbReference type="Proteomes" id="UP000317243"/>
    </source>
</evidence>
<dbReference type="SMART" id="SM00858">
    <property type="entry name" value="SAF"/>
    <property type="match status" value="1"/>
</dbReference>
<protein>
    <submittedName>
        <fullName evidence="6">Flagellar basal body P-ring biosynthesis protein FlgA</fullName>
    </submittedName>
</protein>
<keyword evidence="6" id="KW-0969">Cilium</keyword>
<feature type="domain" description="SAF" evidence="5">
    <location>
        <begin position="201"/>
        <end position="261"/>
    </location>
</feature>
<dbReference type="GO" id="GO:0042597">
    <property type="term" value="C:periplasmic space"/>
    <property type="evidence" value="ECO:0007669"/>
    <property type="project" value="UniProtKB-SubCell"/>
</dbReference>
<dbReference type="Gene3D" id="2.30.30.760">
    <property type="match status" value="1"/>
</dbReference>
<proteinExistence type="predicted"/>